<name>V4KBD1_EUTSA</name>
<dbReference type="KEGG" id="eus:EUTSA_v10019802mg"/>
<dbReference type="EMBL" id="KI517953">
    <property type="protein sequence ID" value="ESQ28434.1"/>
    <property type="molecule type" value="Genomic_DNA"/>
</dbReference>
<evidence type="ECO:0008006" key="3">
    <source>
        <dbReference type="Google" id="ProtNLM"/>
    </source>
</evidence>
<gene>
    <name evidence="1" type="ORF">EUTSA_v10019802mg</name>
</gene>
<organism evidence="1 2">
    <name type="scientific">Eutrema salsugineum</name>
    <name type="common">Saltwater cress</name>
    <name type="synonym">Sisymbrium salsugineum</name>
    <dbReference type="NCBI Taxonomy" id="72664"/>
    <lineage>
        <taxon>Eukaryota</taxon>
        <taxon>Viridiplantae</taxon>
        <taxon>Streptophyta</taxon>
        <taxon>Embryophyta</taxon>
        <taxon>Tracheophyta</taxon>
        <taxon>Spermatophyta</taxon>
        <taxon>Magnoliopsida</taxon>
        <taxon>eudicotyledons</taxon>
        <taxon>Gunneridae</taxon>
        <taxon>Pentapetalae</taxon>
        <taxon>rosids</taxon>
        <taxon>malvids</taxon>
        <taxon>Brassicales</taxon>
        <taxon>Brassicaceae</taxon>
        <taxon>Eutremeae</taxon>
        <taxon>Eutrema</taxon>
    </lineage>
</organism>
<accession>V4KBD1</accession>
<evidence type="ECO:0000313" key="1">
    <source>
        <dbReference type="EMBL" id="ESQ28434.1"/>
    </source>
</evidence>
<dbReference type="Proteomes" id="UP000030689">
    <property type="component" value="Unassembled WGS sequence"/>
</dbReference>
<keyword evidence="2" id="KW-1185">Reference proteome</keyword>
<dbReference type="Gramene" id="ESQ28434">
    <property type="protein sequence ID" value="ESQ28434"/>
    <property type="gene ID" value="EUTSA_v10019802mg"/>
</dbReference>
<sequence length="168" mass="20463">MFQRRRPIFQRVSKILKVSILRRPIIPRLKLPRKQRRSAKRIKLLQQYNYKFLQEYQFSPSRTSLTRYRRKRISISRSGLKHVYSLLFLSRCIGRSNDECPVDTRTQNWMETEMEIEPLHCVPRVASPSRDLLQPIDYFSEDDSIDLKAERFIEKFYDEMRMQERQFA</sequence>
<reference evidence="1 2" key="1">
    <citation type="journal article" date="2013" name="Front. Plant Sci.">
        <title>The Reference Genome of the Halophytic Plant Eutrema salsugineum.</title>
        <authorList>
            <person name="Yang R."/>
            <person name="Jarvis D.E."/>
            <person name="Chen H."/>
            <person name="Beilstein M.A."/>
            <person name="Grimwood J."/>
            <person name="Jenkins J."/>
            <person name="Shu S."/>
            <person name="Prochnik S."/>
            <person name="Xin M."/>
            <person name="Ma C."/>
            <person name="Schmutz J."/>
            <person name="Wing R.A."/>
            <person name="Mitchell-Olds T."/>
            <person name="Schumaker K.S."/>
            <person name="Wang X."/>
        </authorList>
    </citation>
    <scope>NUCLEOTIDE SEQUENCE [LARGE SCALE GENOMIC DNA]</scope>
</reference>
<dbReference type="eggNOG" id="ENOG502S4S8">
    <property type="taxonomic scope" value="Eukaryota"/>
</dbReference>
<dbReference type="Pfam" id="PF05553">
    <property type="entry name" value="DUF761"/>
    <property type="match status" value="1"/>
</dbReference>
<dbReference type="OMA" id="FGCLKAQ"/>
<protein>
    <recommendedName>
        <fullName evidence="3">Cotton fiber protein</fullName>
    </recommendedName>
</protein>
<proteinExistence type="predicted"/>
<dbReference type="AlphaFoldDB" id="V4KBD1"/>
<evidence type="ECO:0000313" key="2">
    <source>
        <dbReference type="Proteomes" id="UP000030689"/>
    </source>
</evidence>
<dbReference type="PANTHER" id="PTHR33265">
    <property type="entry name" value="AVR9/CF-9 RAPIDLY ELICITED PROTEIN-RELATED"/>
    <property type="match status" value="1"/>
</dbReference>
<dbReference type="InterPro" id="IPR008480">
    <property type="entry name" value="DUF761_pln"/>
</dbReference>
<dbReference type="OrthoDB" id="1936669at2759"/>
<dbReference type="PANTHER" id="PTHR33265:SF10">
    <property type="entry name" value="OS01G0133200 PROTEIN"/>
    <property type="match status" value="1"/>
</dbReference>